<dbReference type="OrthoDB" id="3259294at2759"/>
<accession>A0A2H3F207</accession>
<protein>
    <submittedName>
        <fullName evidence="1">Uncharacterized protein</fullName>
    </submittedName>
</protein>
<evidence type="ECO:0000313" key="2">
    <source>
        <dbReference type="Proteomes" id="UP000217790"/>
    </source>
</evidence>
<reference evidence="2" key="1">
    <citation type="journal article" date="2017" name="Nat. Ecol. Evol.">
        <title>Genome expansion and lineage-specific genetic innovations in the forest pathogenic fungi Armillaria.</title>
        <authorList>
            <person name="Sipos G."/>
            <person name="Prasanna A.N."/>
            <person name="Walter M.C."/>
            <person name="O'Connor E."/>
            <person name="Balint B."/>
            <person name="Krizsan K."/>
            <person name="Kiss B."/>
            <person name="Hess J."/>
            <person name="Varga T."/>
            <person name="Slot J."/>
            <person name="Riley R."/>
            <person name="Boka B."/>
            <person name="Rigling D."/>
            <person name="Barry K."/>
            <person name="Lee J."/>
            <person name="Mihaltcheva S."/>
            <person name="LaButti K."/>
            <person name="Lipzen A."/>
            <person name="Waldron R."/>
            <person name="Moloney N.M."/>
            <person name="Sperisen C."/>
            <person name="Kredics L."/>
            <person name="Vagvoelgyi C."/>
            <person name="Patrignani A."/>
            <person name="Fitzpatrick D."/>
            <person name="Nagy I."/>
            <person name="Doyle S."/>
            <person name="Anderson J.B."/>
            <person name="Grigoriev I.V."/>
            <person name="Gueldener U."/>
            <person name="Muensterkoetter M."/>
            <person name="Nagy L.G."/>
        </authorList>
    </citation>
    <scope>NUCLEOTIDE SEQUENCE [LARGE SCALE GENOMIC DNA]</scope>
    <source>
        <strain evidence="2">Ar21-2</strain>
    </source>
</reference>
<dbReference type="EMBL" id="KZ293644">
    <property type="protein sequence ID" value="PBL04587.1"/>
    <property type="molecule type" value="Genomic_DNA"/>
</dbReference>
<feature type="non-terminal residue" evidence="1">
    <location>
        <position position="1"/>
    </location>
</feature>
<organism evidence="1 2">
    <name type="scientific">Armillaria gallica</name>
    <name type="common">Bulbous honey fungus</name>
    <name type="synonym">Armillaria bulbosa</name>
    <dbReference type="NCBI Taxonomy" id="47427"/>
    <lineage>
        <taxon>Eukaryota</taxon>
        <taxon>Fungi</taxon>
        <taxon>Dikarya</taxon>
        <taxon>Basidiomycota</taxon>
        <taxon>Agaricomycotina</taxon>
        <taxon>Agaricomycetes</taxon>
        <taxon>Agaricomycetidae</taxon>
        <taxon>Agaricales</taxon>
        <taxon>Marasmiineae</taxon>
        <taxon>Physalacriaceae</taxon>
        <taxon>Armillaria</taxon>
    </lineage>
</organism>
<keyword evidence="2" id="KW-1185">Reference proteome</keyword>
<dbReference type="OMA" id="MKAWSGE"/>
<dbReference type="InParanoid" id="A0A2H3F207"/>
<feature type="non-terminal residue" evidence="1">
    <location>
        <position position="55"/>
    </location>
</feature>
<evidence type="ECO:0000313" key="1">
    <source>
        <dbReference type="EMBL" id="PBL04587.1"/>
    </source>
</evidence>
<name>A0A2H3F207_ARMGA</name>
<proteinExistence type="predicted"/>
<dbReference type="Proteomes" id="UP000217790">
    <property type="component" value="Unassembled WGS sequence"/>
</dbReference>
<gene>
    <name evidence="1" type="ORF">ARMGADRAFT_901541</name>
</gene>
<sequence>RKDRAWKLMTQMVNVLGAKTEIGSPMICSYLLGFPDHYTNKKFSMFYWKAFVSEA</sequence>
<dbReference type="AlphaFoldDB" id="A0A2H3F207"/>